<feature type="transmembrane region" description="Helical" evidence="8">
    <location>
        <begin position="468"/>
        <end position="486"/>
    </location>
</feature>
<dbReference type="PROSITE" id="PS00107">
    <property type="entry name" value="PROTEIN_KINASE_ATP"/>
    <property type="match status" value="1"/>
</dbReference>
<name>A0A1I2DBF6_9BACT</name>
<keyword evidence="6 7" id="KW-0067">ATP-binding</keyword>
<dbReference type="InterPro" id="IPR008271">
    <property type="entry name" value="Ser/Thr_kinase_AS"/>
</dbReference>
<keyword evidence="8" id="KW-0812">Transmembrane</keyword>
<evidence type="ECO:0000256" key="8">
    <source>
        <dbReference type="SAM" id="Phobius"/>
    </source>
</evidence>
<evidence type="ECO:0000256" key="1">
    <source>
        <dbReference type="ARBA" id="ARBA00012513"/>
    </source>
</evidence>
<dbReference type="CDD" id="cd14014">
    <property type="entry name" value="STKc_PknB_like"/>
    <property type="match status" value="1"/>
</dbReference>
<dbReference type="PROSITE" id="PS00108">
    <property type="entry name" value="PROTEIN_KINASE_ST"/>
    <property type="match status" value="1"/>
</dbReference>
<keyword evidence="2 10" id="KW-0723">Serine/threonine-protein kinase</keyword>
<evidence type="ECO:0000256" key="3">
    <source>
        <dbReference type="ARBA" id="ARBA00022679"/>
    </source>
</evidence>
<feature type="transmembrane region" description="Helical" evidence="8">
    <location>
        <begin position="365"/>
        <end position="388"/>
    </location>
</feature>
<dbReference type="EMBL" id="FOMX01000019">
    <property type="protein sequence ID" value="SFE77864.1"/>
    <property type="molecule type" value="Genomic_DNA"/>
</dbReference>
<organism evidence="10 11">
    <name type="scientific">Nannocystis exedens</name>
    <dbReference type="NCBI Taxonomy" id="54"/>
    <lineage>
        <taxon>Bacteria</taxon>
        <taxon>Pseudomonadati</taxon>
        <taxon>Myxococcota</taxon>
        <taxon>Polyangia</taxon>
        <taxon>Nannocystales</taxon>
        <taxon>Nannocystaceae</taxon>
        <taxon>Nannocystis</taxon>
    </lineage>
</organism>
<protein>
    <recommendedName>
        <fullName evidence="1">non-specific serine/threonine protein kinase</fullName>
        <ecNumber evidence="1">2.7.11.1</ecNumber>
    </recommendedName>
</protein>
<dbReference type="GO" id="GO:0004674">
    <property type="term" value="F:protein serine/threonine kinase activity"/>
    <property type="evidence" value="ECO:0007669"/>
    <property type="project" value="UniProtKB-KW"/>
</dbReference>
<evidence type="ECO:0000256" key="5">
    <source>
        <dbReference type="ARBA" id="ARBA00022777"/>
    </source>
</evidence>
<gene>
    <name evidence="10" type="ORF">SAMN02745121_05506</name>
</gene>
<evidence type="ECO:0000256" key="2">
    <source>
        <dbReference type="ARBA" id="ARBA00022527"/>
    </source>
</evidence>
<dbReference type="Gene3D" id="3.30.200.20">
    <property type="entry name" value="Phosphorylase Kinase, domain 1"/>
    <property type="match status" value="1"/>
</dbReference>
<keyword evidence="8" id="KW-0472">Membrane</keyword>
<dbReference type="Gene3D" id="1.10.510.10">
    <property type="entry name" value="Transferase(Phosphotransferase) domain 1"/>
    <property type="match status" value="1"/>
</dbReference>
<proteinExistence type="predicted"/>
<dbReference type="SMART" id="SM00220">
    <property type="entry name" value="S_TKc"/>
    <property type="match status" value="1"/>
</dbReference>
<keyword evidence="4 7" id="KW-0547">Nucleotide-binding</keyword>
<feature type="domain" description="Protein kinase" evidence="9">
    <location>
        <begin position="60"/>
        <end position="326"/>
    </location>
</feature>
<dbReference type="PANTHER" id="PTHR43289">
    <property type="entry name" value="MITOGEN-ACTIVATED PROTEIN KINASE KINASE KINASE 20-RELATED"/>
    <property type="match status" value="1"/>
</dbReference>
<dbReference type="Pfam" id="PF00069">
    <property type="entry name" value="Pkinase"/>
    <property type="match status" value="1"/>
</dbReference>
<dbReference type="InterPro" id="IPR011009">
    <property type="entry name" value="Kinase-like_dom_sf"/>
</dbReference>
<reference evidence="11" key="1">
    <citation type="submission" date="2016-10" db="EMBL/GenBank/DDBJ databases">
        <authorList>
            <person name="Varghese N."/>
            <person name="Submissions S."/>
        </authorList>
    </citation>
    <scope>NUCLEOTIDE SEQUENCE [LARGE SCALE GENOMIC DNA]</scope>
    <source>
        <strain evidence="11">ATCC 25963</strain>
    </source>
</reference>
<dbReference type="InterPro" id="IPR000719">
    <property type="entry name" value="Prot_kinase_dom"/>
</dbReference>
<dbReference type="AlphaFoldDB" id="A0A1I2DBF6"/>
<dbReference type="EC" id="2.7.11.1" evidence="1"/>
<sequence length="506" mass="54120">MLPAMSPGEQDRTVLPRRCPTCGEHFPLDYKVCPRHAVELVGVDSQTDDPYIGSTLAETYRIEAVIGDGGMGRVYEAKHARLPGRTVAVKILHRVLASDPEVVSRFRREAEIAGTIEHPNVVQIHDVDQTIDGTPFIVCERLVGEDLGQHLDRVGRIGVRETVHILRQAAAVLMVAHSRGVIHRDLKPTNLFLVGDPANPTVKLIDFGIAKLHDPKASQTQTGMIMGTPAYMAPEQARGSKVDGRADLYALGAIAYRCVTGRPPFDIDDAAAALHAVLTSEPPRPRAILRELPEAFEMVLQRAMAREPSQRYADLEEFDAALAAFVAPANPTEAVALRASTSLAARTATDIDELSAVARRARPEIAAYSGIGAALLIGGLADVLALIFSASSLAGGLAVAAAIGVAATPGYLYVRYLQREVWSNSPRAVAWARSLAAMVSAAGMVYAASFLCLRLLDLSLGSGDGPGGWGRITPWVLALGAAGAVWRLRQQARSTREEAALSISVF</sequence>
<dbReference type="SUPFAM" id="SSF56112">
    <property type="entry name" value="Protein kinase-like (PK-like)"/>
    <property type="match status" value="1"/>
</dbReference>
<feature type="binding site" evidence="7">
    <location>
        <position position="90"/>
    </location>
    <ligand>
        <name>ATP</name>
        <dbReference type="ChEBI" id="CHEBI:30616"/>
    </ligand>
</feature>
<evidence type="ECO:0000256" key="7">
    <source>
        <dbReference type="PROSITE-ProRule" id="PRU10141"/>
    </source>
</evidence>
<evidence type="ECO:0000256" key="6">
    <source>
        <dbReference type="ARBA" id="ARBA00022840"/>
    </source>
</evidence>
<keyword evidence="11" id="KW-1185">Reference proteome</keyword>
<feature type="transmembrane region" description="Helical" evidence="8">
    <location>
        <begin position="394"/>
        <end position="414"/>
    </location>
</feature>
<dbReference type="STRING" id="54.SAMN02745121_05506"/>
<dbReference type="GO" id="GO:0005524">
    <property type="term" value="F:ATP binding"/>
    <property type="evidence" value="ECO:0007669"/>
    <property type="project" value="UniProtKB-UniRule"/>
</dbReference>
<evidence type="ECO:0000256" key="4">
    <source>
        <dbReference type="ARBA" id="ARBA00022741"/>
    </source>
</evidence>
<accession>A0A1I2DBF6</accession>
<dbReference type="PROSITE" id="PS50011">
    <property type="entry name" value="PROTEIN_KINASE_DOM"/>
    <property type="match status" value="1"/>
</dbReference>
<dbReference type="PANTHER" id="PTHR43289:SF6">
    <property type="entry name" value="SERINE_THREONINE-PROTEIN KINASE NEKL-3"/>
    <property type="match status" value="1"/>
</dbReference>
<keyword evidence="5 10" id="KW-0418">Kinase</keyword>
<keyword evidence="8" id="KW-1133">Transmembrane helix</keyword>
<dbReference type="InterPro" id="IPR017441">
    <property type="entry name" value="Protein_kinase_ATP_BS"/>
</dbReference>
<evidence type="ECO:0000313" key="10">
    <source>
        <dbReference type="EMBL" id="SFE77864.1"/>
    </source>
</evidence>
<evidence type="ECO:0000313" key="11">
    <source>
        <dbReference type="Proteomes" id="UP000199400"/>
    </source>
</evidence>
<dbReference type="FunFam" id="1.10.510.10:FF:000021">
    <property type="entry name" value="Serine/threonine protein kinase"/>
    <property type="match status" value="1"/>
</dbReference>
<feature type="transmembrane region" description="Helical" evidence="8">
    <location>
        <begin position="435"/>
        <end position="456"/>
    </location>
</feature>
<keyword evidence="3" id="KW-0808">Transferase</keyword>
<evidence type="ECO:0000259" key="9">
    <source>
        <dbReference type="PROSITE" id="PS50011"/>
    </source>
</evidence>
<dbReference type="Proteomes" id="UP000199400">
    <property type="component" value="Unassembled WGS sequence"/>
</dbReference>